<feature type="compositionally biased region" description="Basic residues" evidence="1">
    <location>
        <begin position="158"/>
        <end position="167"/>
    </location>
</feature>
<dbReference type="Proteomes" id="UP000625711">
    <property type="component" value="Unassembled WGS sequence"/>
</dbReference>
<proteinExistence type="predicted"/>
<evidence type="ECO:0000259" key="2">
    <source>
        <dbReference type="Pfam" id="PF23086"/>
    </source>
</evidence>
<comment type="caution">
    <text evidence="3">The sequence shown here is derived from an EMBL/GenBank/DDBJ whole genome shotgun (WGS) entry which is preliminary data.</text>
</comment>
<feature type="compositionally biased region" description="Basic and acidic residues" evidence="1">
    <location>
        <begin position="412"/>
        <end position="422"/>
    </location>
</feature>
<dbReference type="AlphaFoldDB" id="A0A834MKR3"/>
<feature type="compositionally biased region" description="Basic and acidic residues" evidence="1">
    <location>
        <begin position="129"/>
        <end position="157"/>
    </location>
</feature>
<feature type="domain" description="Coilin tudor" evidence="2">
    <location>
        <begin position="526"/>
        <end position="570"/>
    </location>
</feature>
<dbReference type="GO" id="GO:0015030">
    <property type="term" value="C:Cajal body"/>
    <property type="evidence" value="ECO:0007669"/>
    <property type="project" value="TreeGrafter"/>
</dbReference>
<dbReference type="GO" id="GO:0030619">
    <property type="term" value="F:U1 snRNA binding"/>
    <property type="evidence" value="ECO:0007669"/>
    <property type="project" value="TreeGrafter"/>
</dbReference>
<dbReference type="Pfam" id="PF23086">
    <property type="entry name" value="Tudor_Coilin"/>
    <property type="match status" value="1"/>
</dbReference>
<reference evidence="3" key="1">
    <citation type="submission" date="2020-08" db="EMBL/GenBank/DDBJ databases">
        <title>Genome sequencing and assembly of the red palm weevil Rhynchophorus ferrugineus.</title>
        <authorList>
            <person name="Dias G.B."/>
            <person name="Bergman C.M."/>
            <person name="Manee M."/>
        </authorList>
    </citation>
    <scope>NUCLEOTIDE SEQUENCE</scope>
    <source>
        <strain evidence="3">AA-2017</strain>
        <tissue evidence="3">Whole larva</tissue>
    </source>
</reference>
<dbReference type="GO" id="GO:0030620">
    <property type="term" value="F:U2 snRNA binding"/>
    <property type="evidence" value="ECO:0007669"/>
    <property type="project" value="TreeGrafter"/>
</dbReference>
<dbReference type="PANTHER" id="PTHR15197:SF0">
    <property type="entry name" value="COILIN"/>
    <property type="match status" value="1"/>
</dbReference>
<accession>A0A834MKR3</accession>
<dbReference type="EMBL" id="JAACXV010000088">
    <property type="protein sequence ID" value="KAF7283740.1"/>
    <property type="molecule type" value="Genomic_DNA"/>
</dbReference>
<dbReference type="InterPro" id="IPR056398">
    <property type="entry name" value="Tudor_Coilin"/>
</dbReference>
<feature type="compositionally biased region" description="Basic residues" evidence="1">
    <location>
        <begin position="117"/>
        <end position="128"/>
    </location>
</feature>
<evidence type="ECO:0000256" key="1">
    <source>
        <dbReference type="SAM" id="MobiDB-lite"/>
    </source>
</evidence>
<sequence>MSTNPFFPIIVDLSQFFYDHRRTARIFVNDSIRSVSDLQNRLTQIFSIRDFYLSTGGHFLPESEDIGVLQRNETVCAIPKGPSTDQAPAWEAKNAKQTRPVDLEMIVEENETETLSPRKKKCKKKHRTHTDSCTDNDVHEPRSKKSKRNIDDDVAEHVHKKKKREKERHREACGSESVQTVSAIKKKLREETEKYSRPSDQAKDCSIKTVLPKIQDHIKSCNNFGRANAPEPVRLSRHVDTPISKYTKYVPPSRITDEYLAKNKINIVRIDVVRELDEQATNTSVSESATSSNPTVRELINSFEESSSRDISVTMKDAEKGDDDDAKYSSGAKAANEDSGTNKTENPAEMTSLSVSSTPFRPAADTRITSESSSFSETMELSSIRSDLSAKHDSDLSEIKPERAVFLDSLPEGDKNLRDGITKRKRIRSRKRKKPSRDANETNLNQSLPDVSVRLSGKSVAPSIHIKFDDVDSKNEEKKTDNVENNTQGIKIPPAIFLSDEESVMEIKHIGTDADIANAAAMDDVQPKTGDVIAFKVLKINDDYTPQLSNFVIGRVMLYTLSTNNIFIKILRGRKELQLPSGKLSMGGEDEASQEALRYKEFSWSELTERKLLYSKKSNFIQDQTGGE</sequence>
<feature type="compositionally biased region" description="Basic residues" evidence="1">
    <location>
        <begin position="423"/>
        <end position="435"/>
    </location>
</feature>
<evidence type="ECO:0000313" key="4">
    <source>
        <dbReference type="Proteomes" id="UP000625711"/>
    </source>
</evidence>
<protein>
    <recommendedName>
        <fullName evidence="2">Coilin tudor domain-containing protein</fullName>
    </recommendedName>
</protein>
<dbReference type="GO" id="GO:0000387">
    <property type="term" value="P:spliceosomal snRNP assembly"/>
    <property type="evidence" value="ECO:0007669"/>
    <property type="project" value="TreeGrafter"/>
</dbReference>
<evidence type="ECO:0000313" key="3">
    <source>
        <dbReference type="EMBL" id="KAF7283740.1"/>
    </source>
</evidence>
<keyword evidence="4" id="KW-1185">Reference proteome</keyword>
<feature type="region of interest" description="Disordered" evidence="1">
    <location>
        <begin position="110"/>
        <end position="179"/>
    </location>
</feature>
<feature type="region of interest" description="Disordered" evidence="1">
    <location>
        <begin position="302"/>
        <end position="378"/>
    </location>
</feature>
<dbReference type="OrthoDB" id="74813at2759"/>
<feature type="compositionally biased region" description="Polar residues" evidence="1">
    <location>
        <begin position="338"/>
        <end position="359"/>
    </location>
</feature>
<dbReference type="InterPro" id="IPR024822">
    <property type="entry name" value="Coilin"/>
</dbReference>
<name>A0A834MKR3_RHYFE</name>
<organism evidence="3 4">
    <name type="scientific">Rhynchophorus ferrugineus</name>
    <name type="common">Red palm weevil</name>
    <name type="synonym">Curculio ferrugineus</name>
    <dbReference type="NCBI Taxonomy" id="354439"/>
    <lineage>
        <taxon>Eukaryota</taxon>
        <taxon>Metazoa</taxon>
        <taxon>Ecdysozoa</taxon>
        <taxon>Arthropoda</taxon>
        <taxon>Hexapoda</taxon>
        <taxon>Insecta</taxon>
        <taxon>Pterygota</taxon>
        <taxon>Neoptera</taxon>
        <taxon>Endopterygota</taxon>
        <taxon>Coleoptera</taxon>
        <taxon>Polyphaga</taxon>
        <taxon>Cucujiformia</taxon>
        <taxon>Curculionidae</taxon>
        <taxon>Dryophthorinae</taxon>
        <taxon>Rhynchophorus</taxon>
    </lineage>
</organism>
<dbReference type="PANTHER" id="PTHR15197">
    <property type="entry name" value="COILIN P80"/>
    <property type="match status" value="1"/>
</dbReference>
<gene>
    <name evidence="3" type="ORF">GWI33_022991</name>
</gene>
<feature type="region of interest" description="Disordered" evidence="1">
    <location>
        <begin position="411"/>
        <end position="449"/>
    </location>
</feature>